<dbReference type="HAMAP" id="MF_02040">
    <property type="entry name" value="Mrp_NBP35"/>
    <property type="match status" value="1"/>
</dbReference>
<organism evidence="10 13">
    <name type="scientific">Natrinema hispanicum</name>
    <dbReference type="NCBI Taxonomy" id="392421"/>
    <lineage>
        <taxon>Archaea</taxon>
        <taxon>Methanobacteriati</taxon>
        <taxon>Methanobacteriota</taxon>
        <taxon>Stenosarchaea group</taxon>
        <taxon>Halobacteria</taxon>
        <taxon>Halobacteriales</taxon>
        <taxon>Natrialbaceae</taxon>
        <taxon>Natrinema</taxon>
    </lineage>
</organism>
<dbReference type="CDD" id="cd02037">
    <property type="entry name" value="Mrp_NBP35"/>
    <property type="match status" value="1"/>
</dbReference>
<dbReference type="PANTHER" id="PTHR42961">
    <property type="entry name" value="IRON-SULFUR PROTEIN NUBPL"/>
    <property type="match status" value="1"/>
</dbReference>
<dbReference type="GO" id="GO:0016226">
    <property type="term" value="P:iron-sulfur cluster assembly"/>
    <property type="evidence" value="ECO:0007669"/>
    <property type="project" value="InterPro"/>
</dbReference>
<evidence type="ECO:0000313" key="11">
    <source>
        <dbReference type="EMBL" id="SET95935.1"/>
    </source>
</evidence>
<evidence type="ECO:0000313" key="10">
    <source>
        <dbReference type="EMBL" id="SDD77041.1"/>
    </source>
</evidence>
<name>A0A1G6XG57_9EURY</name>
<dbReference type="GO" id="GO:0051539">
    <property type="term" value="F:4 iron, 4 sulfur cluster binding"/>
    <property type="evidence" value="ECO:0007669"/>
    <property type="project" value="TreeGrafter"/>
</dbReference>
<evidence type="ECO:0000256" key="2">
    <source>
        <dbReference type="ARBA" id="ARBA00022741"/>
    </source>
</evidence>
<dbReference type="Pfam" id="PF10609">
    <property type="entry name" value="ParA"/>
    <property type="match status" value="1"/>
</dbReference>
<dbReference type="InterPro" id="IPR044304">
    <property type="entry name" value="NUBPL-like"/>
</dbReference>
<reference evidence="12 13" key="2">
    <citation type="submission" date="2016-10" db="EMBL/GenBank/DDBJ databases">
        <authorList>
            <person name="Varghese N."/>
            <person name="Submissions S."/>
        </authorList>
    </citation>
    <scope>NUCLEOTIDE SEQUENCE [LARGE SCALE GENOMIC DNA]</scope>
    <source>
        <strain evidence="10 13">CDM_1</strain>
        <strain evidence="12">CDM_6</strain>
    </source>
</reference>
<comment type="subunit">
    <text evidence="8">Homodimer.</text>
</comment>
<reference evidence="11" key="1">
    <citation type="submission" date="2016-10" db="EMBL/GenBank/DDBJ databases">
        <authorList>
            <person name="de Groot N.N."/>
        </authorList>
    </citation>
    <scope>NUCLEOTIDE SEQUENCE [LARGE SCALE GENOMIC DNA]</scope>
    <source>
        <strain evidence="11">CDM_6</strain>
    </source>
</reference>
<dbReference type="EMBL" id="FOIC01000020">
    <property type="protein sequence ID" value="SET95935.1"/>
    <property type="molecule type" value="Genomic_DNA"/>
</dbReference>
<dbReference type="InterPro" id="IPR019591">
    <property type="entry name" value="Mrp/NBP35_ATP-bd"/>
</dbReference>
<evidence type="ECO:0000313" key="13">
    <source>
        <dbReference type="Proteomes" id="UP000324021"/>
    </source>
</evidence>
<dbReference type="InterPro" id="IPR000808">
    <property type="entry name" value="Mrp-like_CS"/>
</dbReference>
<evidence type="ECO:0000256" key="5">
    <source>
        <dbReference type="ARBA" id="ARBA00023014"/>
    </source>
</evidence>
<dbReference type="InterPro" id="IPR027417">
    <property type="entry name" value="P-loop_NTPase"/>
</dbReference>
<feature type="compositionally biased region" description="Basic and acidic residues" evidence="9">
    <location>
        <begin position="1"/>
        <end position="12"/>
    </location>
</feature>
<evidence type="ECO:0000256" key="9">
    <source>
        <dbReference type="SAM" id="MobiDB-lite"/>
    </source>
</evidence>
<evidence type="ECO:0000256" key="1">
    <source>
        <dbReference type="ARBA" id="ARBA00022723"/>
    </source>
</evidence>
<dbReference type="FunFam" id="3.40.50.300:FF:001119">
    <property type="entry name" value="Iron-sulfur cluster carrier protein"/>
    <property type="match status" value="1"/>
</dbReference>
<feature type="binding site" evidence="8">
    <location>
        <begin position="131"/>
        <end position="138"/>
    </location>
    <ligand>
        <name>ATP</name>
        <dbReference type="ChEBI" id="CHEBI:30616"/>
    </ligand>
</feature>
<dbReference type="PANTHER" id="PTHR42961:SF2">
    <property type="entry name" value="IRON-SULFUR PROTEIN NUBPL"/>
    <property type="match status" value="1"/>
</dbReference>
<evidence type="ECO:0000256" key="8">
    <source>
        <dbReference type="HAMAP-Rule" id="MF_02040"/>
    </source>
</evidence>
<keyword evidence="4 8" id="KW-0408">Iron</keyword>
<dbReference type="GO" id="GO:0140663">
    <property type="term" value="F:ATP-dependent FeS chaperone activity"/>
    <property type="evidence" value="ECO:0007669"/>
    <property type="project" value="InterPro"/>
</dbReference>
<proteinExistence type="inferred from homology"/>
<evidence type="ECO:0000256" key="6">
    <source>
        <dbReference type="ARBA" id="ARBA00058094"/>
    </source>
</evidence>
<comment type="function">
    <text evidence="6 8">Binds and transfers iron-sulfur (Fe-S) clusters to target apoproteins. Can hydrolyze ATP.</text>
</comment>
<dbReference type="Proteomes" id="UP000324021">
    <property type="component" value="Unassembled WGS sequence"/>
</dbReference>
<keyword evidence="8" id="KW-0378">Hydrolase</keyword>
<dbReference type="AlphaFoldDB" id="A0A1G6XG57"/>
<dbReference type="EMBL" id="FMZP01000047">
    <property type="protein sequence ID" value="SDD77041.1"/>
    <property type="molecule type" value="Genomic_DNA"/>
</dbReference>
<dbReference type="GO" id="GO:0046872">
    <property type="term" value="F:metal ion binding"/>
    <property type="evidence" value="ECO:0007669"/>
    <property type="project" value="UniProtKB-KW"/>
</dbReference>
<dbReference type="RefSeq" id="WP_092934532.1">
    <property type="nucleotide sequence ID" value="NZ_FMZP01000047.1"/>
</dbReference>
<dbReference type="InterPro" id="IPR033756">
    <property type="entry name" value="YlxH/NBP35"/>
</dbReference>
<feature type="region of interest" description="Disordered" evidence="9">
    <location>
        <begin position="361"/>
        <end position="383"/>
    </location>
</feature>
<keyword evidence="5 8" id="KW-0411">Iron-sulfur</keyword>
<feature type="region of interest" description="Disordered" evidence="9">
    <location>
        <begin position="1"/>
        <end position="28"/>
    </location>
</feature>
<dbReference type="GO" id="GO:0016887">
    <property type="term" value="F:ATP hydrolysis activity"/>
    <property type="evidence" value="ECO:0007669"/>
    <property type="project" value="UniProtKB-UniRule"/>
</dbReference>
<dbReference type="OrthoDB" id="186952at2157"/>
<evidence type="ECO:0000256" key="3">
    <source>
        <dbReference type="ARBA" id="ARBA00022840"/>
    </source>
</evidence>
<dbReference type="Gene3D" id="3.30.300.130">
    <property type="entry name" value="Fe-S cluster assembly (FSCA)"/>
    <property type="match status" value="1"/>
</dbReference>
<dbReference type="PROSITE" id="PS01215">
    <property type="entry name" value="MRP"/>
    <property type="match status" value="1"/>
</dbReference>
<dbReference type="STRING" id="392421.SAMN04488694_12039"/>
<dbReference type="Gene3D" id="3.40.50.300">
    <property type="entry name" value="P-loop containing nucleotide triphosphate hydrolases"/>
    <property type="match status" value="1"/>
</dbReference>
<dbReference type="GO" id="GO:0005524">
    <property type="term" value="F:ATP binding"/>
    <property type="evidence" value="ECO:0007669"/>
    <property type="project" value="UniProtKB-UniRule"/>
</dbReference>
<dbReference type="InterPro" id="IPR034904">
    <property type="entry name" value="FSCA_dom_sf"/>
</dbReference>
<keyword evidence="2 8" id="KW-0547">Nucleotide-binding</keyword>
<dbReference type="Proteomes" id="UP000199320">
    <property type="component" value="Unassembled WGS sequence"/>
</dbReference>
<dbReference type="SUPFAM" id="SSF52540">
    <property type="entry name" value="P-loop containing nucleoside triphosphate hydrolases"/>
    <property type="match status" value="1"/>
</dbReference>
<protein>
    <recommendedName>
        <fullName evidence="7 8">Iron-sulfur cluster carrier protein</fullName>
    </recommendedName>
</protein>
<evidence type="ECO:0000256" key="4">
    <source>
        <dbReference type="ARBA" id="ARBA00023004"/>
    </source>
</evidence>
<dbReference type="SUPFAM" id="SSF117916">
    <property type="entry name" value="Fe-S cluster assembly (FSCA) domain-like"/>
    <property type="match status" value="1"/>
</dbReference>
<feature type="compositionally biased region" description="Basic and acidic residues" evidence="9">
    <location>
        <begin position="361"/>
        <end position="372"/>
    </location>
</feature>
<keyword evidence="1 8" id="KW-0479">Metal-binding</keyword>
<comment type="similarity">
    <text evidence="8">Belongs to the Mrp/NBP35 ATP-binding proteins family.</text>
</comment>
<sequence>MADSDETPHAEQNEGVPTAPADAGRRDDTAAAVQEAIASADVGTADLYANLMAIDGVGDIVVRDGVASIGISLPVPSETLREQLAADVVAAAESVAGVESVDVDFRASAADRGERIDMLPGVKNVVAVASGKGGVGKSTIAANLAVALADTGAAVGLLDADVYGPNAPTLLGLDERQPNATSDDEMVPRESYGVRAMSMEFITGEDDPIIWRGPLVDEFIKQLFGDVQWGELDYLIVDLPPGTGDAHLSLVQHFPVAGAVIVTTPQEVAVDDAARGLVGFARHDTPVLGIVENMAGFECPDCESLHDIFGTGGADDLAEQFDVPVLGRIPLEPALGTMDGDGEPVRPPGIDVPLVGRLELPRTHEERTRGDRAPPLACRTDGGAAREQLRITASRIAARLNEAAVTFRK</sequence>
<evidence type="ECO:0000313" key="12">
    <source>
        <dbReference type="Proteomes" id="UP000199320"/>
    </source>
</evidence>
<gene>
    <name evidence="11" type="ORF">SAMN04488694_12039</name>
    <name evidence="10" type="ORF">SAMN05192552_10476</name>
</gene>
<evidence type="ECO:0000256" key="7">
    <source>
        <dbReference type="ARBA" id="ARBA00074706"/>
    </source>
</evidence>
<keyword evidence="3 8" id="KW-0067">ATP-binding</keyword>
<keyword evidence="12" id="KW-1185">Reference proteome</keyword>
<accession>A0A1G6XG57</accession>